<protein>
    <recommendedName>
        <fullName evidence="12">G-protein coupled receptors family 1 profile domain-containing protein</fullName>
    </recommendedName>
</protein>
<feature type="transmembrane region" description="Helical" evidence="11">
    <location>
        <begin position="20"/>
        <end position="44"/>
    </location>
</feature>
<evidence type="ECO:0000256" key="9">
    <source>
        <dbReference type="ARBA" id="ARBA00023224"/>
    </source>
</evidence>
<accession>A0ABP1PUH4</accession>
<dbReference type="PROSITE" id="PS50262">
    <property type="entry name" value="G_PROTEIN_RECEP_F1_2"/>
    <property type="match status" value="1"/>
</dbReference>
<proteinExistence type="inferred from homology"/>
<dbReference type="PANTHER" id="PTHR24228:SF71">
    <property type="entry name" value="PROTEIN TRAPPED IN ENDODERM-1"/>
    <property type="match status" value="1"/>
</dbReference>
<evidence type="ECO:0000313" key="13">
    <source>
        <dbReference type="EMBL" id="CAL8077782.1"/>
    </source>
</evidence>
<name>A0ABP1PUH4_9HEXA</name>
<evidence type="ECO:0000256" key="6">
    <source>
        <dbReference type="ARBA" id="ARBA00023040"/>
    </source>
</evidence>
<comment type="subcellular location">
    <subcellularLocation>
        <location evidence="1">Cell membrane</location>
        <topology evidence="1">Multi-pass membrane protein</topology>
    </subcellularLocation>
</comment>
<evidence type="ECO:0000256" key="8">
    <source>
        <dbReference type="ARBA" id="ARBA00023170"/>
    </source>
</evidence>
<keyword evidence="14" id="KW-1185">Reference proteome</keyword>
<feature type="transmembrane region" description="Helical" evidence="11">
    <location>
        <begin position="269"/>
        <end position="290"/>
    </location>
</feature>
<dbReference type="PRINTS" id="PR00237">
    <property type="entry name" value="GPCRRHODOPSN"/>
</dbReference>
<dbReference type="Pfam" id="PF00001">
    <property type="entry name" value="7tm_1"/>
    <property type="match status" value="1"/>
</dbReference>
<keyword evidence="5 11" id="KW-1133">Transmembrane helix</keyword>
<reference evidence="13 14" key="1">
    <citation type="submission" date="2024-08" db="EMBL/GenBank/DDBJ databases">
        <authorList>
            <person name="Cucini C."/>
            <person name="Frati F."/>
        </authorList>
    </citation>
    <scope>NUCLEOTIDE SEQUENCE [LARGE SCALE GENOMIC DNA]</scope>
</reference>
<evidence type="ECO:0000256" key="5">
    <source>
        <dbReference type="ARBA" id="ARBA00022989"/>
    </source>
</evidence>
<feature type="domain" description="G-protein coupled receptors family 1 profile" evidence="12">
    <location>
        <begin position="36"/>
        <end position="291"/>
    </location>
</feature>
<evidence type="ECO:0000256" key="11">
    <source>
        <dbReference type="SAM" id="Phobius"/>
    </source>
</evidence>
<feature type="transmembrane region" description="Helical" evidence="11">
    <location>
        <begin position="185"/>
        <end position="207"/>
    </location>
</feature>
<dbReference type="PROSITE" id="PS00237">
    <property type="entry name" value="G_PROTEIN_RECEP_F1_1"/>
    <property type="match status" value="1"/>
</dbReference>
<comment type="caution">
    <text evidence="13">The sequence shown here is derived from an EMBL/GenBank/DDBJ whole genome shotgun (WGS) entry which is preliminary data.</text>
</comment>
<dbReference type="InterPro" id="IPR000276">
    <property type="entry name" value="GPCR_Rhodpsn"/>
</dbReference>
<dbReference type="Proteomes" id="UP001642540">
    <property type="component" value="Unassembled WGS sequence"/>
</dbReference>
<evidence type="ECO:0000256" key="4">
    <source>
        <dbReference type="ARBA" id="ARBA00022692"/>
    </source>
</evidence>
<evidence type="ECO:0000259" key="12">
    <source>
        <dbReference type="PROSITE" id="PS50262"/>
    </source>
</evidence>
<evidence type="ECO:0000313" key="14">
    <source>
        <dbReference type="Proteomes" id="UP001642540"/>
    </source>
</evidence>
<dbReference type="EMBL" id="CAXLJM020000013">
    <property type="protein sequence ID" value="CAL8077782.1"/>
    <property type="molecule type" value="Genomic_DNA"/>
</dbReference>
<dbReference type="InterPro" id="IPR017452">
    <property type="entry name" value="GPCR_Rhodpsn_7TM"/>
</dbReference>
<sequence>MESLNATAVAVIKYPKGASIAAAAAAVIFVFMGIFGNGLTIIALSKCPKLKMQATTWFVISLSVSDMIFCSFNLPLTATRFIYEAWIFNDYLCKCFPFFFYANFGASLYHIMLIAVNRYMLISSYITYKRVYRPLCVIIMIAAVWLISFCMLLPPLLGVWGNMGLDVETFSCTILKKDGSSPKKFLFLFGILPPFLIVLFCYTRILLSVRRSKMVLRRIQETTGAPCSTSPVKKDDLRLTKTMILIFGGFVLCFVPLMVVNVIDEKLSIPTIHVVASILAWASAVINPIIYSLSSKSYRNAYLVALGLQHSANYARAATSGTAKTTTSDSGNAFAM</sequence>
<evidence type="ECO:0000256" key="2">
    <source>
        <dbReference type="ARBA" id="ARBA00010663"/>
    </source>
</evidence>
<feature type="transmembrane region" description="Helical" evidence="11">
    <location>
        <begin position="131"/>
        <end position="157"/>
    </location>
</feature>
<comment type="similarity">
    <text evidence="2 10">Belongs to the G-protein coupled receptor 1 family.</text>
</comment>
<evidence type="ECO:0000256" key="3">
    <source>
        <dbReference type="ARBA" id="ARBA00022475"/>
    </source>
</evidence>
<dbReference type="PANTHER" id="PTHR24228">
    <property type="entry name" value="B2 BRADYKININ RECEPTOR/ANGIOTENSIN II RECEPTOR"/>
    <property type="match status" value="1"/>
</dbReference>
<keyword evidence="7 11" id="KW-0472">Membrane</keyword>
<gene>
    <name evidence="13" type="ORF">ODALV1_LOCUS3914</name>
</gene>
<feature type="transmembrane region" description="Helical" evidence="11">
    <location>
        <begin position="98"/>
        <end position="119"/>
    </location>
</feature>
<keyword evidence="4 10" id="KW-0812">Transmembrane</keyword>
<organism evidence="13 14">
    <name type="scientific">Orchesella dallaii</name>
    <dbReference type="NCBI Taxonomy" id="48710"/>
    <lineage>
        <taxon>Eukaryota</taxon>
        <taxon>Metazoa</taxon>
        <taxon>Ecdysozoa</taxon>
        <taxon>Arthropoda</taxon>
        <taxon>Hexapoda</taxon>
        <taxon>Collembola</taxon>
        <taxon>Entomobryomorpha</taxon>
        <taxon>Entomobryoidea</taxon>
        <taxon>Orchesellidae</taxon>
        <taxon>Orchesellinae</taxon>
        <taxon>Orchesella</taxon>
    </lineage>
</organism>
<evidence type="ECO:0000256" key="10">
    <source>
        <dbReference type="RuleBase" id="RU000688"/>
    </source>
</evidence>
<dbReference type="SUPFAM" id="SSF81321">
    <property type="entry name" value="Family A G protein-coupled receptor-like"/>
    <property type="match status" value="1"/>
</dbReference>
<feature type="transmembrane region" description="Helical" evidence="11">
    <location>
        <begin position="56"/>
        <end position="78"/>
    </location>
</feature>
<keyword evidence="9 10" id="KW-0807">Transducer</keyword>
<dbReference type="Gene3D" id="1.20.1070.10">
    <property type="entry name" value="Rhodopsin 7-helix transmembrane proteins"/>
    <property type="match status" value="1"/>
</dbReference>
<keyword evidence="8 10" id="KW-0675">Receptor</keyword>
<evidence type="ECO:0000256" key="7">
    <source>
        <dbReference type="ARBA" id="ARBA00023136"/>
    </source>
</evidence>
<keyword evidence="3" id="KW-1003">Cell membrane</keyword>
<keyword evidence="6 10" id="KW-0297">G-protein coupled receptor</keyword>
<feature type="transmembrane region" description="Helical" evidence="11">
    <location>
        <begin position="243"/>
        <end position="263"/>
    </location>
</feature>
<evidence type="ECO:0000256" key="1">
    <source>
        <dbReference type="ARBA" id="ARBA00004651"/>
    </source>
</evidence>